<sequence length="185" mass="20028">MTFIAGENKLVTIGIVPSEGGRNGLEMILRESGRFIIRDIAAFIALSEKKTRAITVSGTIGVGSSAEHFAEYDTTPGNNVLMRSADMFPQDLLNNYKVEELEVYGIAVLLNLSLSTEPGDAVARLLGAHIKFWISRQPLTSWAEEDSIGIIFSAYQTLPSSGVKGITEGVLKTTLKVKQIPAFVP</sequence>
<dbReference type="AlphaFoldDB" id="A0A0F8VYE1"/>
<accession>A0A0F8VYE1</accession>
<dbReference type="EMBL" id="LAZR01068582">
    <property type="protein sequence ID" value="KKK49373.1"/>
    <property type="molecule type" value="Genomic_DNA"/>
</dbReference>
<reference evidence="1" key="1">
    <citation type="journal article" date="2015" name="Nature">
        <title>Complex archaea that bridge the gap between prokaryotes and eukaryotes.</title>
        <authorList>
            <person name="Spang A."/>
            <person name="Saw J.H."/>
            <person name="Jorgensen S.L."/>
            <person name="Zaremba-Niedzwiedzka K."/>
            <person name="Martijn J."/>
            <person name="Lind A.E."/>
            <person name="van Eijk R."/>
            <person name="Schleper C."/>
            <person name="Guy L."/>
            <person name="Ettema T.J."/>
        </authorList>
    </citation>
    <scope>NUCLEOTIDE SEQUENCE</scope>
</reference>
<evidence type="ECO:0000313" key="1">
    <source>
        <dbReference type="EMBL" id="KKK49373.1"/>
    </source>
</evidence>
<comment type="caution">
    <text evidence="1">The sequence shown here is derived from an EMBL/GenBank/DDBJ whole genome shotgun (WGS) entry which is preliminary data.</text>
</comment>
<feature type="non-terminal residue" evidence="1">
    <location>
        <position position="185"/>
    </location>
</feature>
<protein>
    <submittedName>
        <fullName evidence="1">Uncharacterized protein</fullName>
    </submittedName>
</protein>
<gene>
    <name evidence="1" type="ORF">LCGC14_3135700</name>
</gene>
<organism evidence="1">
    <name type="scientific">marine sediment metagenome</name>
    <dbReference type="NCBI Taxonomy" id="412755"/>
    <lineage>
        <taxon>unclassified sequences</taxon>
        <taxon>metagenomes</taxon>
        <taxon>ecological metagenomes</taxon>
    </lineage>
</organism>
<name>A0A0F8VYE1_9ZZZZ</name>
<proteinExistence type="predicted"/>